<keyword evidence="6" id="KW-0153">Cholesterol metabolism</keyword>
<feature type="transmembrane region" description="Helical" evidence="15">
    <location>
        <begin position="231"/>
        <end position="251"/>
    </location>
</feature>
<keyword evidence="8 15" id="KW-1133">Transmembrane helix</keyword>
<keyword evidence="9" id="KW-0560">Oxidoreductase</keyword>
<dbReference type="InterPro" id="IPR018083">
    <property type="entry name" value="Sterol_reductase_CS"/>
</dbReference>
<dbReference type="AlphaFoldDB" id="A0AA88Y710"/>
<gene>
    <name evidence="16" type="ORF">FSP39_018423</name>
</gene>
<feature type="transmembrane region" description="Helical" evidence="15">
    <location>
        <begin position="206"/>
        <end position="224"/>
    </location>
</feature>
<keyword evidence="12 15" id="KW-0472">Membrane</keyword>
<evidence type="ECO:0000256" key="10">
    <source>
        <dbReference type="ARBA" id="ARBA00023011"/>
    </source>
</evidence>
<keyword evidence="11" id="KW-0443">Lipid metabolism</keyword>
<keyword evidence="17" id="KW-1185">Reference proteome</keyword>
<comment type="pathway">
    <text evidence="2">Steroid biosynthesis; cholesterol biosynthesis.</text>
</comment>
<feature type="transmembrane region" description="Helical" evidence="15">
    <location>
        <begin position="152"/>
        <end position="170"/>
    </location>
</feature>
<feature type="transmembrane region" description="Helical" evidence="15">
    <location>
        <begin position="266"/>
        <end position="284"/>
    </location>
</feature>
<feature type="transmembrane region" description="Helical" evidence="15">
    <location>
        <begin position="296"/>
        <end position="314"/>
    </location>
</feature>
<evidence type="ECO:0000313" key="16">
    <source>
        <dbReference type="EMBL" id="KAK3095741.1"/>
    </source>
</evidence>
<dbReference type="PANTHER" id="PTHR21257">
    <property type="entry name" value="DELTA(14)-STEROL REDUCTASE"/>
    <property type="match status" value="1"/>
</dbReference>
<evidence type="ECO:0000256" key="14">
    <source>
        <dbReference type="ARBA" id="ARBA00023221"/>
    </source>
</evidence>
<organism evidence="16 17">
    <name type="scientific">Pinctada imbricata</name>
    <name type="common">Atlantic pearl-oyster</name>
    <name type="synonym">Pinctada martensii</name>
    <dbReference type="NCBI Taxonomy" id="66713"/>
    <lineage>
        <taxon>Eukaryota</taxon>
        <taxon>Metazoa</taxon>
        <taxon>Spiralia</taxon>
        <taxon>Lophotrochozoa</taxon>
        <taxon>Mollusca</taxon>
        <taxon>Bivalvia</taxon>
        <taxon>Autobranchia</taxon>
        <taxon>Pteriomorphia</taxon>
        <taxon>Pterioida</taxon>
        <taxon>Pterioidea</taxon>
        <taxon>Pteriidae</taxon>
        <taxon>Pinctada</taxon>
    </lineage>
</organism>
<evidence type="ECO:0000256" key="5">
    <source>
        <dbReference type="ARBA" id="ARBA00022692"/>
    </source>
</evidence>
<dbReference type="PROSITE" id="PS01018">
    <property type="entry name" value="STEROL_REDUCT_2"/>
    <property type="match status" value="1"/>
</dbReference>
<evidence type="ECO:0000256" key="11">
    <source>
        <dbReference type="ARBA" id="ARBA00023098"/>
    </source>
</evidence>
<name>A0AA88Y710_PINIB</name>
<evidence type="ECO:0000256" key="13">
    <source>
        <dbReference type="ARBA" id="ARBA00023166"/>
    </source>
</evidence>
<accession>A0AA88Y710</accession>
<comment type="caution">
    <text evidence="16">The sequence shown here is derived from an EMBL/GenBank/DDBJ whole genome shotgun (WGS) entry which is preliminary data.</text>
</comment>
<protein>
    <submittedName>
        <fullName evidence="16">Uncharacterized protein</fullName>
    </submittedName>
</protein>
<keyword evidence="13" id="KW-1207">Sterol metabolism</keyword>
<sequence length="428" mass="49336">MSNAEIPHETNRNEDKDTHCTPQYQFGGPVGVASIIVFFISLTYFTVEKCQSGRWDVLQIPRFPSTLAEYADVNVTIGVLTWLILQCVLYTLPVGGRVELGTLLKSCDKRLDYHLNALFVLLLNLFVLLAMSSSGINVTTLSSKLLQMTTSCVILSLLLSLILYIASYYVEKWKLNANGQTGNMFYDWFIGRELNPRIGSLDLKYVMFRSGITGWIILNTIFVLEAQGSITTVLCLIWLMHFIYVADYFWFEEGLIVSRDIVHEGLGFNISLQFVMIPFTFITQSRYLQVMTYSPSLTHMASVLLLYALGYYIYRASNSEKNNFRKNPNDKNLAHLKTMPTESGRKLLISGWWGLCRHPNYLGDLMISLSYALMTGFNHFLPYVNFLFLVMLLLDREQRDSDECQRKYGKDWNKYCQHVKYRIIPFVY</sequence>
<dbReference type="GO" id="GO:0005637">
    <property type="term" value="C:nuclear inner membrane"/>
    <property type="evidence" value="ECO:0007669"/>
    <property type="project" value="TreeGrafter"/>
</dbReference>
<reference evidence="16" key="1">
    <citation type="submission" date="2019-08" db="EMBL/GenBank/DDBJ databases">
        <title>The improved chromosome-level genome for the pearl oyster Pinctada fucata martensii using PacBio sequencing and Hi-C.</title>
        <authorList>
            <person name="Zheng Z."/>
        </authorList>
    </citation>
    <scope>NUCLEOTIDE SEQUENCE</scope>
    <source>
        <strain evidence="16">ZZ-2019</strain>
        <tissue evidence="16">Adductor muscle</tissue>
    </source>
</reference>
<evidence type="ECO:0000256" key="15">
    <source>
        <dbReference type="SAM" id="Phobius"/>
    </source>
</evidence>
<evidence type="ECO:0000256" key="3">
    <source>
        <dbReference type="ARBA" id="ARBA00005402"/>
    </source>
</evidence>
<evidence type="ECO:0000256" key="8">
    <source>
        <dbReference type="ARBA" id="ARBA00022989"/>
    </source>
</evidence>
<dbReference type="Pfam" id="PF01222">
    <property type="entry name" value="ERG4_ERG24"/>
    <property type="match status" value="1"/>
</dbReference>
<dbReference type="InterPro" id="IPR001171">
    <property type="entry name" value="ERG24_DHCR-like"/>
</dbReference>
<keyword evidence="14" id="KW-0753">Steroid metabolism</keyword>
<feature type="transmembrane region" description="Helical" evidence="15">
    <location>
        <begin position="26"/>
        <end position="47"/>
    </location>
</feature>
<dbReference type="Gene3D" id="1.20.120.1630">
    <property type="match status" value="1"/>
</dbReference>
<evidence type="ECO:0000256" key="4">
    <source>
        <dbReference type="ARBA" id="ARBA00022516"/>
    </source>
</evidence>
<evidence type="ECO:0000256" key="7">
    <source>
        <dbReference type="ARBA" id="ARBA00022955"/>
    </source>
</evidence>
<proteinExistence type="inferred from homology"/>
<feature type="transmembrane region" description="Helical" evidence="15">
    <location>
        <begin position="113"/>
        <end position="131"/>
    </location>
</feature>
<dbReference type="GO" id="GO:0006695">
    <property type="term" value="P:cholesterol biosynthetic process"/>
    <property type="evidence" value="ECO:0007669"/>
    <property type="project" value="UniProtKB-KW"/>
</dbReference>
<evidence type="ECO:0000256" key="12">
    <source>
        <dbReference type="ARBA" id="ARBA00023136"/>
    </source>
</evidence>
<dbReference type="PANTHER" id="PTHR21257:SF52">
    <property type="entry name" value="DELTA(14)-STEROL REDUCTASE TM7SF2"/>
    <property type="match status" value="1"/>
</dbReference>
<feature type="transmembrane region" description="Helical" evidence="15">
    <location>
        <begin position="369"/>
        <end position="394"/>
    </location>
</feature>
<keyword evidence="7" id="KW-0752">Steroid biosynthesis</keyword>
<dbReference type="PROSITE" id="PS01017">
    <property type="entry name" value="STEROL_REDUCT_1"/>
    <property type="match status" value="1"/>
</dbReference>
<comment type="subcellular location">
    <subcellularLocation>
        <location evidence="1">Membrane</location>
        <topology evidence="1">Multi-pass membrane protein</topology>
    </subcellularLocation>
</comment>
<feature type="transmembrane region" description="Helical" evidence="15">
    <location>
        <begin position="67"/>
        <end position="93"/>
    </location>
</feature>
<evidence type="ECO:0000256" key="2">
    <source>
        <dbReference type="ARBA" id="ARBA00004770"/>
    </source>
</evidence>
<dbReference type="GO" id="GO:0005789">
    <property type="term" value="C:endoplasmic reticulum membrane"/>
    <property type="evidence" value="ECO:0007669"/>
    <property type="project" value="TreeGrafter"/>
</dbReference>
<comment type="similarity">
    <text evidence="3">Belongs to the ERG4/ERG24 family.</text>
</comment>
<evidence type="ECO:0000256" key="6">
    <source>
        <dbReference type="ARBA" id="ARBA00022778"/>
    </source>
</evidence>
<evidence type="ECO:0000313" key="17">
    <source>
        <dbReference type="Proteomes" id="UP001186944"/>
    </source>
</evidence>
<keyword evidence="10" id="KW-0756">Sterol biosynthesis</keyword>
<dbReference type="GO" id="GO:0050613">
    <property type="term" value="F:Delta14-sterol reductase activity"/>
    <property type="evidence" value="ECO:0007669"/>
    <property type="project" value="TreeGrafter"/>
</dbReference>
<dbReference type="EMBL" id="VSWD01000008">
    <property type="protein sequence ID" value="KAK3095741.1"/>
    <property type="molecule type" value="Genomic_DNA"/>
</dbReference>
<keyword evidence="5 15" id="KW-0812">Transmembrane</keyword>
<keyword evidence="6" id="KW-0152">Cholesterol biosynthesis</keyword>
<evidence type="ECO:0000256" key="9">
    <source>
        <dbReference type="ARBA" id="ARBA00023002"/>
    </source>
</evidence>
<evidence type="ECO:0000256" key="1">
    <source>
        <dbReference type="ARBA" id="ARBA00004141"/>
    </source>
</evidence>
<dbReference type="FunFam" id="1.20.120.1630:FF:000013">
    <property type="entry name" value="Lamin-B receptor-like Protein"/>
    <property type="match status" value="1"/>
</dbReference>
<dbReference type="Proteomes" id="UP001186944">
    <property type="component" value="Unassembled WGS sequence"/>
</dbReference>
<keyword evidence="4" id="KW-0444">Lipid biosynthesis</keyword>